<keyword evidence="4" id="KW-1185">Reference proteome</keyword>
<reference evidence="3 4" key="1">
    <citation type="submission" date="2013-05" db="EMBL/GenBank/DDBJ databases">
        <title>Genome organization and molecular characterization of porcine cytomegalovirus.</title>
        <authorList>
            <person name="Gu W."/>
            <person name="Zhou L."/>
            <person name="Ge X."/>
            <person name="Guo X."/>
            <person name="Yang H."/>
        </authorList>
    </citation>
    <scope>NUCLEOTIDE SEQUENCE [LARGE SCALE GENOMIC DNA]</scope>
    <source>
        <strain evidence="3 4">BJ09</strain>
    </source>
</reference>
<dbReference type="Pfam" id="PF17442">
    <property type="entry name" value="U62_UL91"/>
    <property type="match status" value="1"/>
</dbReference>
<evidence type="ECO:0000313" key="3">
    <source>
        <dbReference type="EMBL" id="AGT99254.1"/>
    </source>
</evidence>
<dbReference type="InterPro" id="IPR035385">
    <property type="entry name" value="U62/UL91"/>
</dbReference>
<sequence length="75" mass="8431">MNSVFSDLEREFRKHDSYSDVVEIILEILQNCSFVLSHCESVPKNVDSVSSLIDNLAVEILNNLTRMTVTGDGKD</sequence>
<dbReference type="RefSeq" id="YP_008492999.1">
    <property type="nucleotide sequence ID" value="NC_022233.1"/>
</dbReference>
<evidence type="ECO:0000256" key="1">
    <source>
        <dbReference type="ARBA" id="ARBA00008288"/>
    </source>
</evidence>
<organism evidence="3 4">
    <name type="scientific">Suid betaherpesvirus 2</name>
    <dbReference type="NCBI Taxonomy" id="1608255"/>
    <lineage>
        <taxon>Viruses</taxon>
        <taxon>Duplodnaviria</taxon>
        <taxon>Heunggongvirae</taxon>
        <taxon>Peploviricota</taxon>
        <taxon>Herviviricetes</taxon>
        <taxon>Herpesvirales</taxon>
        <taxon>Orthoherpesviridae</taxon>
        <taxon>Betaherpesvirinae</taxon>
        <taxon>Roseolovirus</taxon>
        <taxon>Roseolovirus suidbeta2</taxon>
    </lineage>
</organism>
<evidence type="ECO:0000259" key="2">
    <source>
        <dbReference type="Pfam" id="PF17442"/>
    </source>
</evidence>
<dbReference type="EMBL" id="KF017583">
    <property type="protein sequence ID" value="AGT99254.1"/>
    <property type="molecule type" value="Genomic_DNA"/>
</dbReference>
<gene>
    <name evidence="3" type="primary">U62</name>
</gene>
<feature type="domain" description="Herpesvirus U62/UL91 functional" evidence="2">
    <location>
        <begin position="1"/>
        <end position="63"/>
    </location>
</feature>
<proteinExistence type="inferred from homology"/>
<dbReference type="KEGG" id="vg:16747449"/>
<comment type="similarity">
    <text evidence="1">Belongs to the herpesviridae UL91 family.</text>
</comment>
<dbReference type="GeneID" id="16747449"/>
<evidence type="ECO:0000313" key="4">
    <source>
        <dbReference type="Proteomes" id="UP000243849"/>
    </source>
</evidence>
<dbReference type="Proteomes" id="UP000243849">
    <property type="component" value="Segment"/>
</dbReference>
<name>U3GS45_9BETA</name>
<protein>
    <submittedName>
        <fullName evidence="3">Protein U62</fullName>
    </submittedName>
</protein>
<accession>U3GS45</accession>